<keyword evidence="2" id="KW-1185">Reference proteome</keyword>
<dbReference type="EMBL" id="CP003098">
    <property type="protein sequence ID" value="AET33857.1"/>
    <property type="molecule type" value="Genomic_DNA"/>
</dbReference>
<dbReference type="BioCyc" id="PSP1104324:GJSN-2417-MONOMER"/>
<dbReference type="HOGENOM" id="CLU_3323135_0_0_2"/>
<name>G7VCQ2_9CREN</name>
<dbReference type="Proteomes" id="UP000005867">
    <property type="component" value="Chromosome"/>
</dbReference>
<evidence type="ECO:0000313" key="1">
    <source>
        <dbReference type="EMBL" id="AET33857.1"/>
    </source>
</evidence>
<accession>G7VCQ2</accession>
<dbReference type="AlphaFoldDB" id="G7VCQ2"/>
<protein>
    <submittedName>
        <fullName evidence="1">Uncharacterized protein</fullName>
    </submittedName>
</protein>
<dbReference type="KEGG" id="pyr:P186_2471"/>
<dbReference type="STRING" id="1104324.P186_2471"/>
<organism evidence="1 2">
    <name type="scientific">Pyrobaculum ferrireducens</name>
    <dbReference type="NCBI Taxonomy" id="1104324"/>
    <lineage>
        <taxon>Archaea</taxon>
        <taxon>Thermoproteota</taxon>
        <taxon>Thermoprotei</taxon>
        <taxon>Thermoproteales</taxon>
        <taxon>Thermoproteaceae</taxon>
        <taxon>Pyrobaculum</taxon>
    </lineage>
</organism>
<proteinExistence type="predicted"/>
<evidence type="ECO:0000313" key="2">
    <source>
        <dbReference type="Proteomes" id="UP000005867"/>
    </source>
</evidence>
<reference evidence="1 2" key="1">
    <citation type="journal article" date="2012" name="J. Bacteriol.">
        <title>Complete genome sequence of strain 1860, a crenarchaeon of the genus pyrobaculum able to grow with various electron acceptors.</title>
        <authorList>
            <person name="Mardanov A.V."/>
            <person name="Gumerov V.M."/>
            <person name="Slobodkina G.B."/>
            <person name="Beletsky A.V."/>
            <person name="Bonch-Osmolovskaya E.A."/>
            <person name="Ravin N.V."/>
            <person name="Skryabin K.G."/>
        </authorList>
    </citation>
    <scope>NUCLEOTIDE SEQUENCE [LARGE SCALE GENOMIC DNA]</scope>
    <source>
        <strain evidence="1 2">1860</strain>
    </source>
</reference>
<sequence length="38" mass="4286">MGAFNRIRIFVKELYMESRAPPVLDRLDAGGLAQFSCL</sequence>
<gene>
    <name evidence="1" type="ORF">P186_2471</name>
</gene>